<reference evidence="1 2" key="1">
    <citation type="submission" date="2018-06" db="EMBL/GenBank/DDBJ databases">
        <title>Genomic insight into two independent archaeal endosymbiosis events.</title>
        <authorList>
            <person name="Lind A.E."/>
            <person name="Lewis W.H."/>
            <person name="Spang A."/>
            <person name="Guy L."/>
            <person name="Embley M.T."/>
            <person name="Ettema T.J.G."/>
        </authorList>
    </citation>
    <scope>NUCLEOTIDE SEQUENCE [LARGE SCALE GENOMIC DNA]</scope>
    <source>
        <strain evidence="1">NOE</strain>
    </source>
</reference>
<dbReference type="AlphaFoldDB" id="A0A366MFA2"/>
<gene>
    <name evidence="1" type="ORF">ALNOE001_04300</name>
</gene>
<organism evidence="1 2">
    <name type="scientific">Candidatus Methanobinarius endosymbioticus</name>
    <dbReference type="NCBI Taxonomy" id="2006182"/>
    <lineage>
        <taxon>Archaea</taxon>
        <taxon>Methanobacteriati</taxon>
        <taxon>Methanobacteriota</taxon>
        <taxon>Methanomada group</taxon>
        <taxon>Methanobacteria</taxon>
        <taxon>Methanobacteriales</taxon>
        <taxon>Methanobacteriaceae</taxon>
        <taxon>Candidatus Methanobinarius</taxon>
    </lineage>
</organism>
<accession>A0A366MFA2</accession>
<evidence type="ECO:0000313" key="2">
    <source>
        <dbReference type="Proteomes" id="UP000253099"/>
    </source>
</evidence>
<proteinExistence type="predicted"/>
<protein>
    <submittedName>
        <fullName evidence="1">Uncharacterized protein</fullName>
    </submittedName>
</protein>
<evidence type="ECO:0000313" key="1">
    <source>
        <dbReference type="EMBL" id="RBQ24179.1"/>
    </source>
</evidence>
<dbReference type="EMBL" id="NIZT01000009">
    <property type="protein sequence ID" value="RBQ24179.1"/>
    <property type="molecule type" value="Genomic_DNA"/>
</dbReference>
<name>A0A366MFA2_9EURY</name>
<sequence length="85" mass="9760">MVAKDDSINIFKDIYDDEIDNGLKPEITNESDSSIYKFQESHYTFVNNVTISFDEVEFDDDNLRFYLEEGSVAGVAIPNIEELNI</sequence>
<keyword evidence="2" id="KW-1185">Reference proteome</keyword>
<comment type="caution">
    <text evidence="1">The sequence shown here is derived from an EMBL/GenBank/DDBJ whole genome shotgun (WGS) entry which is preliminary data.</text>
</comment>
<dbReference type="Proteomes" id="UP000253099">
    <property type="component" value="Unassembled WGS sequence"/>
</dbReference>